<comment type="subcellular location">
    <subcellularLocation>
        <location evidence="2">Nucleus</location>
    </subcellularLocation>
</comment>
<evidence type="ECO:0000256" key="4">
    <source>
        <dbReference type="ARBA" id="ARBA00022737"/>
    </source>
</evidence>
<dbReference type="PROSITE" id="PS50157">
    <property type="entry name" value="ZINC_FINGER_C2H2_2"/>
    <property type="match status" value="2"/>
</dbReference>
<dbReference type="PROSITE" id="PS00028">
    <property type="entry name" value="ZINC_FINGER_C2H2_1"/>
    <property type="match status" value="2"/>
</dbReference>
<keyword evidence="7" id="KW-0805">Transcription regulation</keyword>
<dbReference type="PANTHER" id="PTHR23235">
    <property type="entry name" value="KRUEPPEL-LIKE TRANSCRIPTION FACTOR"/>
    <property type="match status" value="1"/>
</dbReference>
<keyword evidence="10" id="KW-0539">Nucleus</keyword>
<evidence type="ECO:0000259" key="13">
    <source>
        <dbReference type="PROSITE" id="PS50157"/>
    </source>
</evidence>
<comment type="function">
    <text evidence="1">May be involved in transcriptional regulation.</text>
</comment>
<evidence type="ECO:0000313" key="14">
    <source>
        <dbReference type="EMBL" id="CAD9768388.1"/>
    </source>
</evidence>
<sequence length="350" mass="38642">MPSLRPHRSNDSEVSRAGNVNIRGGLGPPGNAIEGVGTRSASQMCSNDSEESGPKEGESKYPSFDAVSTKELERWLAAIDSTSSIARNDISTNYGIGSENYAAFSSKKRGFPKTYIFWKEGGKGGKGVSFNELRVVGYGYGVDLIYGVDCILKTVKMRDTIIWTGPHKSEAETHRHLSQTPKVPYPPTNQKIGAPNQLMDGHPNPVYPKQSVNSIAQRIQNGKTPRPMDESIQQGHGRPCPILKEEGAVEAIVLEYSTGESSAEDGFLTVGHSCNSMNIQGKVVIAKSRRYRCAYCLKWFSQRSNVVAHVRTHTGEKPFECTRCKKAFTQKSNLKRHMNMHADEPRRPQP</sequence>
<dbReference type="AlphaFoldDB" id="A0A7S2TTT1"/>
<keyword evidence="5 11" id="KW-0863">Zinc-finger</keyword>
<accession>A0A7S2TTT1</accession>
<dbReference type="GO" id="GO:0005634">
    <property type="term" value="C:nucleus"/>
    <property type="evidence" value="ECO:0007669"/>
    <property type="project" value="UniProtKB-SubCell"/>
</dbReference>
<dbReference type="EMBL" id="HBHP01019917">
    <property type="protein sequence ID" value="CAD9768388.1"/>
    <property type="molecule type" value="Transcribed_RNA"/>
</dbReference>
<evidence type="ECO:0000256" key="7">
    <source>
        <dbReference type="ARBA" id="ARBA00023015"/>
    </source>
</evidence>
<dbReference type="GO" id="GO:0000978">
    <property type="term" value="F:RNA polymerase II cis-regulatory region sequence-specific DNA binding"/>
    <property type="evidence" value="ECO:0007669"/>
    <property type="project" value="TreeGrafter"/>
</dbReference>
<gene>
    <name evidence="14" type="ORF">LSP00402_LOCUS12368</name>
</gene>
<keyword evidence="9" id="KW-0804">Transcription</keyword>
<evidence type="ECO:0000256" key="10">
    <source>
        <dbReference type="ARBA" id="ARBA00023242"/>
    </source>
</evidence>
<name>A0A7S2TTT1_9EUKA</name>
<dbReference type="Pfam" id="PF00096">
    <property type="entry name" value="zf-C2H2"/>
    <property type="match status" value="1"/>
</dbReference>
<keyword evidence="3" id="KW-0479">Metal-binding</keyword>
<dbReference type="Gene3D" id="3.30.160.60">
    <property type="entry name" value="Classic Zinc Finger"/>
    <property type="match status" value="2"/>
</dbReference>
<dbReference type="GO" id="GO:0008270">
    <property type="term" value="F:zinc ion binding"/>
    <property type="evidence" value="ECO:0007669"/>
    <property type="project" value="UniProtKB-KW"/>
</dbReference>
<protein>
    <recommendedName>
        <fullName evidence="13">C2H2-type domain-containing protein</fullName>
    </recommendedName>
</protein>
<evidence type="ECO:0000256" key="5">
    <source>
        <dbReference type="ARBA" id="ARBA00022771"/>
    </source>
</evidence>
<keyword evidence="4" id="KW-0677">Repeat</keyword>
<evidence type="ECO:0000256" key="3">
    <source>
        <dbReference type="ARBA" id="ARBA00022723"/>
    </source>
</evidence>
<evidence type="ECO:0000256" key="1">
    <source>
        <dbReference type="ARBA" id="ARBA00003767"/>
    </source>
</evidence>
<dbReference type="SUPFAM" id="SSF57667">
    <property type="entry name" value="beta-beta-alpha zinc fingers"/>
    <property type="match status" value="1"/>
</dbReference>
<evidence type="ECO:0000256" key="9">
    <source>
        <dbReference type="ARBA" id="ARBA00023163"/>
    </source>
</evidence>
<keyword evidence="6" id="KW-0862">Zinc</keyword>
<evidence type="ECO:0000256" key="8">
    <source>
        <dbReference type="ARBA" id="ARBA00023125"/>
    </source>
</evidence>
<dbReference type="GO" id="GO:0000981">
    <property type="term" value="F:DNA-binding transcription factor activity, RNA polymerase II-specific"/>
    <property type="evidence" value="ECO:0007669"/>
    <property type="project" value="TreeGrafter"/>
</dbReference>
<dbReference type="FunFam" id="3.30.160.60:FF:000110">
    <property type="entry name" value="Zinc finger protein-like"/>
    <property type="match status" value="1"/>
</dbReference>
<feature type="domain" description="C2H2-type" evidence="13">
    <location>
        <begin position="291"/>
        <end position="318"/>
    </location>
</feature>
<dbReference type="PANTHER" id="PTHR23235:SF120">
    <property type="entry name" value="KRUPPEL-LIKE FACTOR 15"/>
    <property type="match status" value="1"/>
</dbReference>
<feature type="domain" description="C2H2-type" evidence="13">
    <location>
        <begin position="319"/>
        <end position="346"/>
    </location>
</feature>
<organism evidence="14">
    <name type="scientific">Lotharella oceanica</name>
    <dbReference type="NCBI Taxonomy" id="641309"/>
    <lineage>
        <taxon>Eukaryota</taxon>
        <taxon>Sar</taxon>
        <taxon>Rhizaria</taxon>
        <taxon>Cercozoa</taxon>
        <taxon>Chlorarachniophyceae</taxon>
        <taxon>Lotharella</taxon>
    </lineage>
</organism>
<evidence type="ECO:0000256" key="2">
    <source>
        <dbReference type="ARBA" id="ARBA00004123"/>
    </source>
</evidence>
<evidence type="ECO:0000256" key="11">
    <source>
        <dbReference type="PROSITE-ProRule" id="PRU00042"/>
    </source>
</evidence>
<evidence type="ECO:0000256" key="12">
    <source>
        <dbReference type="SAM" id="MobiDB-lite"/>
    </source>
</evidence>
<proteinExistence type="predicted"/>
<evidence type="ECO:0000256" key="6">
    <source>
        <dbReference type="ARBA" id="ARBA00022833"/>
    </source>
</evidence>
<reference evidence="14" key="1">
    <citation type="submission" date="2021-01" db="EMBL/GenBank/DDBJ databases">
        <authorList>
            <person name="Corre E."/>
            <person name="Pelletier E."/>
            <person name="Niang G."/>
            <person name="Scheremetjew M."/>
            <person name="Finn R."/>
            <person name="Kale V."/>
            <person name="Holt S."/>
            <person name="Cochrane G."/>
            <person name="Meng A."/>
            <person name="Brown T."/>
            <person name="Cohen L."/>
        </authorList>
    </citation>
    <scope>NUCLEOTIDE SEQUENCE</scope>
    <source>
        <strain evidence="14">CCMP622</strain>
    </source>
</reference>
<feature type="region of interest" description="Disordered" evidence="12">
    <location>
        <begin position="1"/>
        <end position="63"/>
    </location>
</feature>
<dbReference type="FunFam" id="3.30.160.60:FF:000097">
    <property type="entry name" value="Zinc finger protein"/>
    <property type="match status" value="1"/>
</dbReference>
<dbReference type="SMART" id="SM00355">
    <property type="entry name" value="ZnF_C2H2"/>
    <property type="match status" value="2"/>
</dbReference>
<dbReference type="InterPro" id="IPR036236">
    <property type="entry name" value="Znf_C2H2_sf"/>
</dbReference>
<dbReference type="InterPro" id="IPR013087">
    <property type="entry name" value="Znf_C2H2_type"/>
</dbReference>
<keyword evidence="8" id="KW-0238">DNA-binding</keyword>